<keyword evidence="1" id="KW-0235">DNA replication</keyword>
<gene>
    <name evidence="4" type="ORF">BN9_003720</name>
</gene>
<dbReference type="PANTHER" id="PTHR14052">
    <property type="entry name" value="ORIGIN RECOGNITION COMPLEX SUBUNIT 2"/>
    <property type="match status" value="1"/>
</dbReference>
<reference evidence="4 5" key="1">
    <citation type="submission" date="2012-05" db="EMBL/GenBank/DDBJ databases">
        <title>Recombination and specialization in a pathogen metapopulation.</title>
        <authorList>
            <person name="Gardiner A."/>
            <person name="Kemen E."/>
            <person name="Schultz-Larsen T."/>
            <person name="MacLean D."/>
            <person name="Van Oosterhout C."/>
            <person name="Jones J.D.G."/>
        </authorList>
    </citation>
    <scope>NUCLEOTIDE SEQUENCE [LARGE SCALE GENOMIC DNA]</scope>
    <source>
        <strain evidence="4 5">Ac Nc2</strain>
    </source>
</reference>
<accession>A0A024FYC0</accession>
<dbReference type="InterPro" id="IPR007220">
    <property type="entry name" value="ORC2"/>
</dbReference>
<feature type="compositionally biased region" description="Polar residues" evidence="2">
    <location>
        <begin position="1"/>
        <end position="15"/>
    </location>
</feature>
<dbReference type="AlphaFoldDB" id="A0A024FYC0"/>
<comment type="caution">
    <text evidence="4">The sequence shown here is derived from an EMBL/GenBank/DDBJ whole genome shotgun (WGS) entry which is preliminary data.</text>
</comment>
<dbReference type="STRING" id="65357.A0A024FYC0"/>
<sequence>MTSFTDATIPSNPNQPEEADCSQKDESSNMRLLGDLKANEYFTSRRLGRKRTQTKLYSPLVTDKRLRSQSEASNKQDAVQSEIEGKKKISHFSLPKREVIFDVFERFDTLCKKSLQVDNKKQDKIFADWQSSLLAGFNILCYGFGSKLNILKEFADNYILECFVLQIHGYLKAVSVQYVCKFILEKIMNFKSIITNSSLEQTCHDIVKLQNSSSYPRTILIVHSLDGYALRSLELQRCLSILSTAKLIHVLASIDHINSPCMWLESDLERYQWVYYQLDSDSPYDHEIMWQSSTSQKETKQSSAGIQYIIQSLAPKDVSILRCIARIQLIAATSTTRSTRVFAEYHKVYGAATKELLVRSYGAFGCSIKTLKDHGLVRHRQMRGIERLEIPFDAHVVEDILYSPVMGNNCMESSVMPPIPAKEASSLQ</sequence>
<dbReference type="GO" id="GO:0006260">
    <property type="term" value="P:DNA replication"/>
    <property type="evidence" value="ECO:0007669"/>
    <property type="project" value="UniProtKB-UniRule"/>
</dbReference>
<dbReference type="EMBL" id="CAIX01000002">
    <property type="protein sequence ID" value="CCI39589.1"/>
    <property type="molecule type" value="Genomic_DNA"/>
</dbReference>
<dbReference type="Pfam" id="PF04084">
    <property type="entry name" value="RecA-like_ORC2"/>
    <property type="match status" value="1"/>
</dbReference>
<proteinExistence type="inferred from homology"/>
<protein>
    <recommendedName>
        <fullName evidence="1">Origin recognition complex subunit 2</fullName>
    </recommendedName>
</protein>
<organism evidence="4 5">
    <name type="scientific">Albugo candida</name>
    <dbReference type="NCBI Taxonomy" id="65357"/>
    <lineage>
        <taxon>Eukaryota</taxon>
        <taxon>Sar</taxon>
        <taxon>Stramenopiles</taxon>
        <taxon>Oomycota</taxon>
        <taxon>Peronosporomycetes</taxon>
        <taxon>Albuginales</taxon>
        <taxon>Albuginaceae</taxon>
        <taxon>Albugo</taxon>
    </lineage>
</organism>
<evidence type="ECO:0000313" key="4">
    <source>
        <dbReference type="EMBL" id="CCI39589.1"/>
    </source>
</evidence>
<keyword evidence="1" id="KW-0539">Nucleus</keyword>
<dbReference type="GO" id="GO:0005664">
    <property type="term" value="C:nuclear origin of replication recognition complex"/>
    <property type="evidence" value="ECO:0007669"/>
    <property type="project" value="UniProtKB-UniRule"/>
</dbReference>
<dbReference type="OrthoDB" id="346673at2759"/>
<evidence type="ECO:0000313" key="5">
    <source>
        <dbReference type="Proteomes" id="UP000053237"/>
    </source>
</evidence>
<dbReference type="Proteomes" id="UP000053237">
    <property type="component" value="Unassembled WGS sequence"/>
</dbReference>
<keyword evidence="5" id="KW-1185">Reference proteome</keyword>
<evidence type="ECO:0000259" key="3">
    <source>
        <dbReference type="Pfam" id="PF04084"/>
    </source>
</evidence>
<comment type="similarity">
    <text evidence="1">Belongs to the ORC2 family.</text>
</comment>
<evidence type="ECO:0000256" key="1">
    <source>
        <dbReference type="RuleBase" id="RU368084"/>
    </source>
</evidence>
<comment type="subcellular location">
    <subcellularLocation>
        <location evidence="1">Nucleus</location>
    </subcellularLocation>
</comment>
<dbReference type="PANTHER" id="PTHR14052:SF0">
    <property type="entry name" value="ORIGIN RECOGNITION COMPLEX SUBUNIT 2"/>
    <property type="match status" value="1"/>
</dbReference>
<evidence type="ECO:0000256" key="2">
    <source>
        <dbReference type="SAM" id="MobiDB-lite"/>
    </source>
</evidence>
<dbReference type="InterPro" id="IPR056772">
    <property type="entry name" value="RecA-like_ORC2"/>
</dbReference>
<dbReference type="InParanoid" id="A0A024FYC0"/>
<feature type="region of interest" description="Disordered" evidence="2">
    <location>
        <begin position="1"/>
        <end position="31"/>
    </location>
</feature>
<comment type="subunit">
    <text evidence="1">Component of the origin recognition complex (ORC).</text>
</comment>
<feature type="domain" description="Origin recognition complex subunit 2 RecA-like" evidence="3">
    <location>
        <begin position="120"/>
        <end position="277"/>
    </location>
</feature>
<dbReference type="GO" id="GO:0003688">
    <property type="term" value="F:DNA replication origin binding"/>
    <property type="evidence" value="ECO:0007669"/>
    <property type="project" value="UniProtKB-UniRule"/>
</dbReference>
<comment type="function">
    <text evidence="1">Component of the origin recognition complex (ORC) that binds origins of replication. DNA-binding is ATP-dependent. ORC is required to assemble the pre-replication complex necessary to initiate DNA replication.</text>
</comment>
<name>A0A024FYC0_9STRA</name>